<proteinExistence type="predicted"/>
<comment type="caution">
    <text evidence="2">The sequence shown here is derived from an EMBL/GenBank/DDBJ whole genome shotgun (WGS) entry which is preliminary data.</text>
</comment>
<feature type="signal peptide" evidence="1">
    <location>
        <begin position="1"/>
        <end position="20"/>
    </location>
</feature>
<dbReference type="AlphaFoldDB" id="A0AA39T1Y7"/>
<keyword evidence="1" id="KW-0732">Signal</keyword>
<evidence type="ECO:0000313" key="3">
    <source>
        <dbReference type="Proteomes" id="UP001175000"/>
    </source>
</evidence>
<dbReference type="EMBL" id="JAULSU010000007">
    <property type="protein sequence ID" value="KAK0611956.1"/>
    <property type="molecule type" value="Genomic_DNA"/>
</dbReference>
<evidence type="ECO:0000313" key="2">
    <source>
        <dbReference type="EMBL" id="KAK0611956.1"/>
    </source>
</evidence>
<feature type="chain" id="PRO_5041278615" description="Secreted protein" evidence="1">
    <location>
        <begin position="21"/>
        <end position="75"/>
    </location>
</feature>
<dbReference type="Proteomes" id="UP001175000">
    <property type="component" value="Unassembled WGS sequence"/>
</dbReference>
<protein>
    <recommendedName>
        <fullName evidence="4">Secreted protein</fullName>
    </recommendedName>
</protein>
<sequence length="75" mass="8411">MYFSFLPSFVLFLVLEGEEGTFQGGGQQVQETWLGSGYSATRIPAPRLELTVLNNTSICACVVFFNEFCCFFFCT</sequence>
<organism evidence="2 3">
    <name type="scientific">Immersiella caudata</name>
    <dbReference type="NCBI Taxonomy" id="314043"/>
    <lineage>
        <taxon>Eukaryota</taxon>
        <taxon>Fungi</taxon>
        <taxon>Dikarya</taxon>
        <taxon>Ascomycota</taxon>
        <taxon>Pezizomycotina</taxon>
        <taxon>Sordariomycetes</taxon>
        <taxon>Sordariomycetidae</taxon>
        <taxon>Sordariales</taxon>
        <taxon>Lasiosphaeriaceae</taxon>
        <taxon>Immersiella</taxon>
    </lineage>
</organism>
<accession>A0AA39T1Y7</accession>
<evidence type="ECO:0008006" key="4">
    <source>
        <dbReference type="Google" id="ProtNLM"/>
    </source>
</evidence>
<name>A0AA39T1Y7_9PEZI</name>
<keyword evidence="3" id="KW-1185">Reference proteome</keyword>
<gene>
    <name evidence="2" type="ORF">B0T14DRAFT_531322</name>
</gene>
<reference evidence="2" key="1">
    <citation type="submission" date="2023-06" db="EMBL/GenBank/DDBJ databases">
        <title>Genome-scale phylogeny and comparative genomics of the fungal order Sordariales.</title>
        <authorList>
            <consortium name="Lawrence Berkeley National Laboratory"/>
            <person name="Hensen N."/>
            <person name="Bonometti L."/>
            <person name="Westerberg I."/>
            <person name="Brannstrom I.O."/>
            <person name="Guillou S."/>
            <person name="Cros-Aarteil S."/>
            <person name="Calhoun S."/>
            <person name="Haridas S."/>
            <person name="Kuo A."/>
            <person name="Mondo S."/>
            <person name="Pangilinan J."/>
            <person name="Riley R."/>
            <person name="Labutti K."/>
            <person name="Andreopoulos B."/>
            <person name="Lipzen A."/>
            <person name="Chen C."/>
            <person name="Yanf M."/>
            <person name="Daum C."/>
            <person name="Ng V."/>
            <person name="Clum A."/>
            <person name="Steindorff A."/>
            <person name="Ohm R."/>
            <person name="Martin F."/>
            <person name="Silar P."/>
            <person name="Natvig D."/>
            <person name="Lalanne C."/>
            <person name="Gautier V."/>
            <person name="Ament-Velasquez S.L."/>
            <person name="Kruys A."/>
            <person name="Hutchinson M.I."/>
            <person name="Powell A.J."/>
            <person name="Barry K."/>
            <person name="Miller A.N."/>
            <person name="Grigoriev I.V."/>
            <person name="Debuchy R."/>
            <person name="Gladieux P."/>
            <person name="Thoren M.H."/>
            <person name="Johannesson H."/>
        </authorList>
    </citation>
    <scope>NUCLEOTIDE SEQUENCE</scope>
    <source>
        <strain evidence="2">CBS 606.72</strain>
    </source>
</reference>
<evidence type="ECO:0000256" key="1">
    <source>
        <dbReference type="SAM" id="SignalP"/>
    </source>
</evidence>